<accession>V3ZEI3</accession>
<evidence type="ECO:0008006" key="4">
    <source>
        <dbReference type="Google" id="ProtNLM"/>
    </source>
</evidence>
<evidence type="ECO:0000256" key="1">
    <source>
        <dbReference type="SAM" id="SignalP"/>
    </source>
</evidence>
<evidence type="ECO:0000313" key="3">
    <source>
        <dbReference type="Proteomes" id="UP000030746"/>
    </source>
</evidence>
<protein>
    <recommendedName>
        <fullName evidence="4">Single domain-containing protein</fullName>
    </recommendedName>
</protein>
<dbReference type="EMBL" id="KB203888">
    <property type="protein sequence ID" value="ESO82482.1"/>
    <property type="molecule type" value="Genomic_DNA"/>
</dbReference>
<sequence>MQTMASVIGVLVLCFIGLVIGLVPKPVEESYCPVNWREFEGHCLFRPSIEPDDICHSLGAKSVFNLFCMKGKLLRPIEERPCPTNWMKFHQHCLYVPSSDAKSYCPLHNALVVYDSICIKGQTDLLKLKGKSKAVKIAKVPDSLKEEERACCPNGFGK</sequence>
<dbReference type="Proteomes" id="UP000030746">
    <property type="component" value="Unassembled WGS sequence"/>
</dbReference>
<dbReference type="AlphaFoldDB" id="V3ZEI3"/>
<feature type="signal peptide" evidence="1">
    <location>
        <begin position="1"/>
        <end position="21"/>
    </location>
</feature>
<feature type="chain" id="PRO_5004715818" description="Single domain-containing protein" evidence="1">
    <location>
        <begin position="22"/>
        <end position="158"/>
    </location>
</feature>
<dbReference type="RefSeq" id="XP_009066835.1">
    <property type="nucleotide sequence ID" value="XM_009068587.1"/>
</dbReference>
<dbReference type="CTD" id="20250304"/>
<keyword evidence="3" id="KW-1185">Reference proteome</keyword>
<dbReference type="HOGENOM" id="CLU_1671319_0_0_1"/>
<name>V3ZEI3_LOTGI</name>
<dbReference type="GeneID" id="20250304"/>
<reference evidence="2 3" key="1">
    <citation type="journal article" date="2013" name="Nature">
        <title>Insights into bilaterian evolution from three spiralian genomes.</title>
        <authorList>
            <person name="Simakov O."/>
            <person name="Marletaz F."/>
            <person name="Cho S.J."/>
            <person name="Edsinger-Gonzales E."/>
            <person name="Havlak P."/>
            <person name="Hellsten U."/>
            <person name="Kuo D.H."/>
            <person name="Larsson T."/>
            <person name="Lv J."/>
            <person name="Arendt D."/>
            <person name="Savage R."/>
            <person name="Osoegawa K."/>
            <person name="de Jong P."/>
            <person name="Grimwood J."/>
            <person name="Chapman J.A."/>
            <person name="Shapiro H."/>
            <person name="Aerts A."/>
            <person name="Otillar R.P."/>
            <person name="Terry A.Y."/>
            <person name="Boore J.L."/>
            <person name="Grigoriev I.V."/>
            <person name="Lindberg D.R."/>
            <person name="Seaver E.C."/>
            <person name="Weisblat D.A."/>
            <person name="Putnam N.H."/>
            <person name="Rokhsar D.S."/>
        </authorList>
    </citation>
    <scope>NUCLEOTIDE SEQUENCE [LARGE SCALE GENOMIC DNA]</scope>
</reference>
<gene>
    <name evidence="2" type="ORF">LOTGIDRAFT_236974</name>
</gene>
<organism evidence="2 3">
    <name type="scientific">Lottia gigantea</name>
    <name type="common">Giant owl limpet</name>
    <dbReference type="NCBI Taxonomy" id="225164"/>
    <lineage>
        <taxon>Eukaryota</taxon>
        <taxon>Metazoa</taxon>
        <taxon>Spiralia</taxon>
        <taxon>Lophotrochozoa</taxon>
        <taxon>Mollusca</taxon>
        <taxon>Gastropoda</taxon>
        <taxon>Patellogastropoda</taxon>
        <taxon>Lottioidea</taxon>
        <taxon>Lottiidae</taxon>
        <taxon>Lottia</taxon>
    </lineage>
</organism>
<proteinExistence type="predicted"/>
<dbReference type="KEGG" id="lgi:LOTGIDRAFT_236974"/>
<evidence type="ECO:0000313" key="2">
    <source>
        <dbReference type="EMBL" id="ESO82482.1"/>
    </source>
</evidence>
<keyword evidence="1" id="KW-0732">Signal</keyword>